<dbReference type="FunFam" id="3.40.50.300:FF:000285">
    <property type="entry name" value="Sporulation initiation inhibitor Soj"/>
    <property type="match status" value="1"/>
</dbReference>
<evidence type="ECO:0000259" key="1">
    <source>
        <dbReference type="Pfam" id="PF13614"/>
    </source>
</evidence>
<dbReference type="OrthoDB" id="9815116at2"/>
<dbReference type="EMBL" id="AP010659">
    <property type="protein sequence ID" value="BAG84093.1"/>
    <property type="molecule type" value="Genomic_DNA"/>
</dbReference>
<dbReference type="CDD" id="cd02042">
    <property type="entry name" value="ParAB_family"/>
    <property type="match status" value="1"/>
</dbReference>
<dbReference type="InterPro" id="IPR025669">
    <property type="entry name" value="AAA_dom"/>
</dbReference>
<dbReference type="PANTHER" id="PTHR13696:SF99">
    <property type="entry name" value="COBYRINIC ACID AC-DIAMIDE SYNTHASE"/>
    <property type="match status" value="1"/>
</dbReference>
<dbReference type="InterPro" id="IPR027417">
    <property type="entry name" value="P-loop_NTPase"/>
</dbReference>
<dbReference type="KEGG" id="aps:CFPG_P3-7"/>
<keyword evidence="2" id="KW-0614">Plasmid</keyword>
<dbReference type="PIRSF" id="PIRSF009320">
    <property type="entry name" value="Nuc_binding_HP_1000"/>
    <property type="match status" value="1"/>
</dbReference>
<sequence>MKKTISFINNKGGVGKTTGTVNIGCGLSRLGKKVLLVDLDPQANLTACSGLALPLEKNICGALQGTYPLPIAQAPIGVDIVCSTLDLSAAEKELADEPFRELLLKKLLAPVVENYDWVLIDCPPSIGVLALNALTASELCIIPVELANFALVGMDRLIQLIGKVHDRINSDLDDYKILISRSDTRQTVQKELAESLTEKFGEHVFHSIIRNNVKILESQMSRKDIFSYDPKCNAAHDYMSVCEKLLKLYES</sequence>
<dbReference type="RefSeq" id="WP_012572965.1">
    <property type="nucleotide sequence ID" value="NC_011562.1"/>
</dbReference>
<dbReference type="Gene3D" id="3.40.50.300">
    <property type="entry name" value="P-loop containing nucleotide triphosphate hydrolases"/>
    <property type="match status" value="1"/>
</dbReference>
<proteinExistence type="predicted"/>
<dbReference type="Pfam" id="PF13614">
    <property type="entry name" value="AAA_31"/>
    <property type="match status" value="1"/>
</dbReference>
<reference evidence="3" key="1">
    <citation type="journal article" date="2008" name="Science">
        <title>Genome of an endosymbiont coupling N2 fixation to cellulolysis within RT protist cells in termite gut.</title>
        <authorList>
            <person name="Hongoh Y."/>
            <person name="Sharma V.K."/>
            <person name="Prakash T."/>
            <person name="Noda S."/>
            <person name="Toh H."/>
            <person name="Taylor T.D."/>
            <person name="Kudo T."/>
            <person name="Sakaki Y."/>
            <person name="Toyoda A."/>
            <person name="Hattori M."/>
            <person name="Ohkuma M."/>
        </authorList>
    </citation>
    <scope>NUCLEOTIDE SEQUENCE [LARGE SCALE GENOMIC DNA]</scope>
    <source>
        <plasmid evidence="3">pCFPG3</plasmid>
    </source>
</reference>
<organism evidence="2 3">
    <name type="scientific">Azobacteroides pseudotrichonymphae genomovar. CFP2</name>
    <dbReference type="NCBI Taxonomy" id="511995"/>
    <lineage>
        <taxon>Bacteria</taxon>
        <taxon>Pseudomonadati</taxon>
        <taxon>Bacteroidota</taxon>
        <taxon>Bacteroidia</taxon>
        <taxon>Bacteroidales</taxon>
        <taxon>Candidatus Azobacteroides</taxon>
    </lineage>
</organism>
<protein>
    <submittedName>
        <fullName evidence="2">ParA family ATPase</fullName>
    </submittedName>
</protein>
<dbReference type="PANTHER" id="PTHR13696">
    <property type="entry name" value="P-LOOP CONTAINING NUCLEOSIDE TRIPHOSPHATE HYDROLASE"/>
    <property type="match status" value="1"/>
</dbReference>
<dbReference type="Proteomes" id="UP000000723">
    <property type="component" value="Plasmid pCFPG3"/>
</dbReference>
<dbReference type="AlphaFoldDB" id="B6YSC1"/>
<evidence type="ECO:0000313" key="2">
    <source>
        <dbReference type="EMBL" id="BAG84093.1"/>
    </source>
</evidence>
<accession>B6YSC1</accession>
<dbReference type="HOGENOM" id="CLU_037612_1_4_10"/>
<keyword evidence="3" id="KW-1185">Reference proteome</keyword>
<feature type="domain" description="AAA" evidence="1">
    <location>
        <begin position="3"/>
        <end position="173"/>
    </location>
</feature>
<evidence type="ECO:0000313" key="3">
    <source>
        <dbReference type="Proteomes" id="UP000000723"/>
    </source>
</evidence>
<gene>
    <name evidence="2" type="ordered locus">CFPG_P3-7</name>
</gene>
<geneLocation type="plasmid" evidence="2 3">
    <name>pCFPG3</name>
</geneLocation>
<dbReference type="InterPro" id="IPR050678">
    <property type="entry name" value="DNA_Partitioning_ATPase"/>
</dbReference>
<dbReference type="SUPFAM" id="SSF52540">
    <property type="entry name" value="P-loop containing nucleoside triphosphate hydrolases"/>
    <property type="match status" value="1"/>
</dbReference>
<name>B6YSC1_AZOPC</name>